<protein>
    <submittedName>
        <fullName evidence="1">Uncharacterized protein</fullName>
    </submittedName>
</protein>
<dbReference type="EMBL" id="CP022743">
    <property type="protein sequence ID" value="ASU33462.1"/>
    <property type="molecule type" value="Genomic_DNA"/>
</dbReference>
<dbReference type="KEGG" id="muc:MuYL_1564"/>
<keyword evidence="2" id="KW-1185">Reference proteome</keyword>
<dbReference type="AlphaFoldDB" id="A0A223NUB3"/>
<dbReference type="Proteomes" id="UP000215002">
    <property type="component" value="Chromosome"/>
</dbReference>
<organism evidence="1 2">
    <name type="scientific">Mucilaginibacter xinganensis</name>
    <dbReference type="NCBI Taxonomy" id="1234841"/>
    <lineage>
        <taxon>Bacteria</taxon>
        <taxon>Pseudomonadati</taxon>
        <taxon>Bacteroidota</taxon>
        <taxon>Sphingobacteriia</taxon>
        <taxon>Sphingobacteriales</taxon>
        <taxon>Sphingobacteriaceae</taxon>
        <taxon>Mucilaginibacter</taxon>
    </lineage>
</organism>
<accession>A0A223NUB3</accession>
<evidence type="ECO:0000313" key="1">
    <source>
        <dbReference type="EMBL" id="ASU33462.1"/>
    </source>
</evidence>
<sequence>MNDTPEHVKQKQLEIWLSKPLQERLRLTLVMNDELYGFWNNAKKDSSKANRPSDK</sequence>
<dbReference type="OrthoDB" id="680480at2"/>
<reference evidence="1 2" key="1">
    <citation type="submission" date="2017-08" db="EMBL/GenBank/DDBJ databases">
        <title>Complete genome sequence of Mucilaginibacter sp. strain BJC16-A31.</title>
        <authorList>
            <consortium name="Henan University of Science and Technology"/>
            <person name="You X."/>
        </authorList>
    </citation>
    <scope>NUCLEOTIDE SEQUENCE [LARGE SCALE GENOMIC DNA]</scope>
    <source>
        <strain evidence="1 2">BJC16-A31</strain>
    </source>
</reference>
<dbReference type="RefSeq" id="WP_157740675.1">
    <property type="nucleotide sequence ID" value="NZ_CP022743.1"/>
</dbReference>
<proteinExistence type="predicted"/>
<gene>
    <name evidence="1" type="ORF">MuYL_1564</name>
</gene>
<evidence type="ECO:0000313" key="2">
    <source>
        <dbReference type="Proteomes" id="UP000215002"/>
    </source>
</evidence>
<name>A0A223NUB3_9SPHI</name>